<dbReference type="InterPro" id="IPR013324">
    <property type="entry name" value="RNA_pol_sigma_r3/r4-like"/>
</dbReference>
<evidence type="ECO:0000259" key="6">
    <source>
        <dbReference type="Pfam" id="PF08281"/>
    </source>
</evidence>
<dbReference type="GO" id="GO:0003677">
    <property type="term" value="F:DNA binding"/>
    <property type="evidence" value="ECO:0007669"/>
    <property type="project" value="InterPro"/>
</dbReference>
<feature type="domain" description="RNA polymerase sigma factor 70 region 4 type 2" evidence="6">
    <location>
        <begin position="132"/>
        <end position="180"/>
    </location>
</feature>
<keyword evidence="3" id="KW-0731">Sigma factor</keyword>
<dbReference type="InterPro" id="IPR014284">
    <property type="entry name" value="RNA_pol_sigma-70_dom"/>
</dbReference>
<dbReference type="PANTHER" id="PTHR43133">
    <property type="entry name" value="RNA POLYMERASE ECF-TYPE SIGMA FACTO"/>
    <property type="match status" value="1"/>
</dbReference>
<dbReference type="Gene3D" id="1.10.1740.10">
    <property type="match status" value="1"/>
</dbReference>
<dbReference type="SUPFAM" id="SSF88946">
    <property type="entry name" value="Sigma2 domain of RNA polymerase sigma factors"/>
    <property type="match status" value="1"/>
</dbReference>
<evidence type="ECO:0000313" key="8">
    <source>
        <dbReference type="Proteomes" id="UP000295807"/>
    </source>
</evidence>
<feature type="domain" description="RNA polymerase sigma-70 region 2" evidence="5">
    <location>
        <begin position="31"/>
        <end position="99"/>
    </location>
</feature>
<keyword evidence="2" id="KW-0805">Transcription regulation</keyword>
<evidence type="ECO:0000313" key="7">
    <source>
        <dbReference type="EMBL" id="TCS88326.1"/>
    </source>
</evidence>
<protein>
    <submittedName>
        <fullName evidence="7">RNA polymerase sigma-70 factor (ECF subfamily)</fullName>
    </submittedName>
</protein>
<evidence type="ECO:0000256" key="2">
    <source>
        <dbReference type="ARBA" id="ARBA00023015"/>
    </source>
</evidence>
<comment type="similarity">
    <text evidence="1">Belongs to the sigma-70 factor family. ECF subfamily.</text>
</comment>
<dbReference type="InterPro" id="IPR036388">
    <property type="entry name" value="WH-like_DNA-bd_sf"/>
</dbReference>
<reference evidence="7 8" key="1">
    <citation type="submission" date="2019-03" db="EMBL/GenBank/DDBJ databases">
        <title>Genomic Encyclopedia of Type Strains, Phase IV (KMG-IV): sequencing the most valuable type-strain genomes for metagenomic binning, comparative biology and taxonomic classification.</title>
        <authorList>
            <person name="Goeker M."/>
        </authorList>
    </citation>
    <scope>NUCLEOTIDE SEQUENCE [LARGE SCALE GENOMIC DNA]</scope>
    <source>
        <strain evidence="7 8">DSM 21100</strain>
    </source>
</reference>
<dbReference type="InterPro" id="IPR039425">
    <property type="entry name" value="RNA_pol_sigma-70-like"/>
</dbReference>
<evidence type="ECO:0000256" key="1">
    <source>
        <dbReference type="ARBA" id="ARBA00010641"/>
    </source>
</evidence>
<dbReference type="Pfam" id="PF04542">
    <property type="entry name" value="Sigma70_r2"/>
    <property type="match status" value="1"/>
</dbReference>
<dbReference type="InterPro" id="IPR013249">
    <property type="entry name" value="RNA_pol_sigma70_r4_t2"/>
</dbReference>
<dbReference type="SUPFAM" id="SSF88659">
    <property type="entry name" value="Sigma3 and sigma4 domains of RNA polymerase sigma factors"/>
    <property type="match status" value="1"/>
</dbReference>
<dbReference type="Proteomes" id="UP000295807">
    <property type="component" value="Unassembled WGS sequence"/>
</dbReference>
<dbReference type="CDD" id="cd06171">
    <property type="entry name" value="Sigma70_r4"/>
    <property type="match status" value="1"/>
</dbReference>
<dbReference type="InterPro" id="IPR013325">
    <property type="entry name" value="RNA_pol_sigma_r2"/>
</dbReference>
<keyword evidence="4" id="KW-0804">Transcription</keyword>
<dbReference type="PANTHER" id="PTHR43133:SF46">
    <property type="entry name" value="RNA POLYMERASE SIGMA-70 FACTOR ECF SUBFAMILY"/>
    <property type="match status" value="1"/>
</dbReference>
<dbReference type="Gene3D" id="1.10.10.10">
    <property type="entry name" value="Winged helix-like DNA-binding domain superfamily/Winged helix DNA-binding domain"/>
    <property type="match status" value="1"/>
</dbReference>
<comment type="caution">
    <text evidence="7">The sequence shown here is derived from an EMBL/GenBank/DDBJ whole genome shotgun (WGS) entry which is preliminary data.</text>
</comment>
<sequence>MAVKTTNENPFSDEQLLERLKNGDQTAFAMIYDRYAADLIWYGSKKLSSLEEARDLVHDLFVEFWDKRERIHINSSFKSYLFSAARYRIIDHIRKNARRDYYAAVINLLDLETDDSTHDDILFRDLSKIAESEIDKLPPRTREIFRLSRQRQLSVREIARELNLSDQTVKNQLSAALRKLKPAIQKIAKNFIFL</sequence>
<name>A0A4R3KSW7_9SPHI</name>
<evidence type="ECO:0000256" key="4">
    <source>
        <dbReference type="ARBA" id="ARBA00023163"/>
    </source>
</evidence>
<dbReference type="AlphaFoldDB" id="A0A4R3KSW7"/>
<dbReference type="InterPro" id="IPR007627">
    <property type="entry name" value="RNA_pol_sigma70_r2"/>
</dbReference>
<gene>
    <name evidence="7" type="ORF">EDD80_103190</name>
</gene>
<dbReference type="GO" id="GO:0016987">
    <property type="term" value="F:sigma factor activity"/>
    <property type="evidence" value="ECO:0007669"/>
    <property type="project" value="UniProtKB-KW"/>
</dbReference>
<dbReference type="NCBIfam" id="TIGR02937">
    <property type="entry name" value="sigma70-ECF"/>
    <property type="match status" value="1"/>
</dbReference>
<proteinExistence type="inferred from homology"/>
<evidence type="ECO:0000259" key="5">
    <source>
        <dbReference type="Pfam" id="PF04542"/>
    </source>
</evidence>
<accession>A0A4R3KSW7</accession>
<organism evidence="7 8">
    <name type="scientific">Anseongella ginsenosidimutans</name>
    <dbReference type="NCBI Taxonomy" id="496056"/>
    <lineage>
        <taxon>Bacteria</taxon>
        <taxon>Pseudomonadati</taxon>
        <taxon>Bacteroidota</taxon>
        <taxon>Sphingobacteriia</taxon>
        <taxon>Sphingobacteriales</taxon>
        <taxon>Sphingobacteriaceae</taxon>
        <taxon>Anseongella</taxon>
    </lineage>
</organism>
<dbReference type="GO" id="GO:0006352">
    <property type="term" value="P:DNA-templated transcription initiation"/>
    <property type="evidence" value="ECO:0007669"/>
    <property type="project" value="InterPro"/>
</dbReference>
<evidence type="ECO:0000256" key="3">
    <source>
        <dbReference type="ARBA" id="ARBA00023082"/>
    </source>
</evidence>
<dbReference type="OrthoDB" id="1342792at2"/>
<keyword evidence="8" id="KW-1185">Reference proteome</keyword>
<dbReference type="NCBIfam" id="TIGR02985">
    <property type="entry name" value="Sig70_bacteroi1"/>
    <property type="match status" value="1"/>
</dbReference>
<dbReference type="Pfam" id="PF08281">
    <property type="entry name" value="Sigma70_r4_2"/>
    <property type="match status" value="1"/>
</dbReference>
<dbReference type="InterPro" id="IPR014327">
    <property type="entry name" value="RNA_pol_sigma70_bacteroid"/>
</dbReference>
<dbReference type="EMBL" id="SMAD01000003">
    <property type="protein sequence ID" value="TCS88326.1"/>
    <property type="molecule type" value="Genomic_DNA"/>
</dbReference>